<proteinExistence type="predicted"/>
<accession>A0A3A2ZGV1</accession>
<reference evidence="3" key="1">
    <citation type="submission" date="2017-02" db="EMBL/GenBank/DDBJ databases">
        <authorList>
            <person name="Tafer H."/>
            <person name="Lopandic K."/>
        </authorList>
    </citation>
    <scope>NUCLEOTIDE SEQUENCE [LARGE SCALE GENOMIC DNA]</scope>
    <source>
        <strain evidence="3">CBS 366.77</strain>
    </source>
</reference>
<dbReference type="EMBL" id="MVGC01001553">
    <property type="protein sequence ID" value="RJE17135.1"/>
    <property type="molecule type" value="Genomic_DNA"/>
</dbReference>
<feature type="non-terminal residue" evidence="2">
    <location>
        <position position="70"/>
    </location>
</feature>
<organism evidence="2 3">
    <name type="scientific">Aspergillus sclerotialis</name>
    <dbReference type="NCBI Taxonomy" id="2070753"/>
    <lineage>
        <taxon>Eukaryota</taxon>
        <taxon>Fungi</taxon>
        <taxon>Dikarya</taxon>
        <taxon>Ascomycota</taxon>
        <taxon>Pezizomycotina</taxon>
        <taxon>Eurotiomycetes</taxon>
        <taxon>Eurotiomycetidae</taxon>
        <taxon>Eurotiales</taxon>
        <taxon>Aspergillaceae</taxon>
        <taxon>Aspergillus</taxon>
        <taxon>Aspergillus subgen. Polypaecilum</taxon>
    </lineage>
</organism>
<protein>
    <submittedName>
        <fullName evidence="2">Uncharacterized protein</fullName>
    </submittedName>
</protein>
<keyword evidence="1" id="KW-1133">Transmembrane helix</keyword>
<evidence type="ECO:0000313" key="2">
    <source>
        <dbReference type="EMBL" id="RJE17135.1"/>
    </source>
</evidence>
<sequence>MPVLPQQTVQEKLGLSTNSMILLYETLCLVMIGAATFLAPTRDHWLNPIVGGLLIGVAQATSVLFTRKTL</sequence>
<evidence type="ECO:0000313" key="3">
    <source>
        <dbReference type="Proteomes" id="UP000266188"/>
    </source>
</evidence>
<comment type="caution">
    <text evidence="2">The sequence shown here is derived from an EMBL/GenBank/DDBJ whole genome shotgun (WGS) entry which is preliminary data.</text>
</comment>
<keyword evidence="3" id="KW-1185">Reference proteome</keyword>
<dbReference type="Proteomes" id="UP000266188">
    <property type="component" value="Unassembled WGS sequence"/>
</dbReference>
<dbReference type="OrthoDB" id="10254418at2759"/>
<dbReference type="STRING" id="2070753.A0A3A2ZGV1"/>
<evidence type="ECO:0000256" key="1">
    <source>
        <dbReference type="SAM" id="Phobius"/>
    </source>
</evidence>
<dbReference type="AlphaFoldDB" id="A0A3A2ZGV1"/>
<keyword evidence="1" id="KW-0812">Transmembrane</keyword>
<gene>
    <name evidence="2" type="ORF">PHISCL_10528</name>
</gene>
<feature type="transmembrane region" description="Helical" evidence="1">
    <location>
        <begin position="21"/>
        <end position="39"/>
    </location>
</feature>
<keyword evidence="1" id="KW-0472">Membrane</keyword>
<feature type="transmembrane region" description="Helical" evidence="1">
    <location>
        <begin position="45"/>
        <end position="65"/>
    </location>
</feature>
<name>A0A3A2ZGV1_9EURO</name>